<sequence length="60" mass="6711">MLAERLCPCSEFLENGQNHLFIAREHAGKGMGKLCFDRLEADARQMGMENIIAEISLETA</sequence>
<dbReference type="Proteomes" id="UP001062263">
    <property type="component" value="Chromosome"/>
</dbReference>
<dbReference type="SUPFAM" id="SSF55729">
    <property type="entry name" value="Acyl-CoA N-acyltransferases (Nat)"/>
    <property type="match status" value="1"/>
</dbReference>
<protein>
    <recommendedName>
        <fullName evidence="3">N-acetyltransferase domain-containing protein</fullName>
    </recommendedName>
</protein>
<evidence type="ECO:0000313" key="1">
    <source>
        <dbReference type="EMBL" id="BDL44708.1"/>
    </source>
</evidence>
<dbReference type="EMBL" id="AP025943">
    <property type="protein sequence ID" value="BDL44708.1"/>
    <property type="molecule type" value="Genomic_DNA"/>
</dbReference>
<reference evidence="1" key="1">
    <citation type="submission" date="2022-06" db="EMBL/GenBank/DDBJ databases">
        <title>Akkermansia biwalacus sp. nov., an anaerobic mucin-degrading bacterium isolated from human intestine.</title>
        <authorList>
            <person name="Kobayashi Y."/>
            <person name="Inoue S."/>
            <person name="Kawahara T."/>
            <person name="Kohda N."/>
        </authorList>
    </citation>
    <scope>NUCLEOTIDE SEQUENCE</scope>
    <source>
        <strain evidence="1">WON2089</strain>
    </source>
</reference>
<evidence type="ECO:0008006" key="3">
    <source>
        <dbReference type="Google" id="ProtNLM"/>
    </source>
</evidence>
<proteinExistence type="predicted"/>
<evidence type="ECO:0000313" key="2">
    <source>
        <dbReference type="Proteomes" id="UP001062263"/>
    </source>
</evidence>
<dbReference type="CDD" id="cd04301">
    <property type="entry name" value="NAT_SF"/>
    <property type="match status" value="1"/>
</dbReference>
<gene>
    <name evidence="1" type="ORF">Abiwalacus_22820</name>
</gene>
<name>A0ABN6QNI7_9BACT</name>
<dbReference type="Gene3D" id="3.40.630.30">
    <property type="match status" value="1"/>
</dbReference>
<organism evidence="1 2">
    <name type="scientific">Akkermansia biwaensis</name>
    <dbReference type="NCBI Taxonomy" id="2946555"/>
    <lineage>
        <taxon>Bacteria</taxon>
        <taxon>Pseudomonadati</taxon>
        <taxon>Verrucomicrobiota</taxon>
        <taxon>Verrucomicrobiia</taxon>
        <taxon>Verrucomicrobiales</taxon>
        <taxon>Akkermansiaceae</taxon>
        <taxon>Akkermansia</taxon>
    </lineage>
</organism>
<keyword evidence="2" id="KW-1185">Reference proteome</keyword>
<dbReference type="InterPro" id="IPR016181">
    <property type="entry name" value="Acyl_CoA_acyltransferase"/>
</dbReference>
<accession>A0ABN6QNI7</accession>